<dbReference type="Proteomes" id="UP001209540">
    <property type="component" value="Unassembled WGS sequence"/>
</dbReference>
<comment type="caution">
    <text evidence="2">The sequence shown here is derived from an EMBL/GenBank/DDBJ whole genome shotgun (WGS) entry which is preliminary data.</text>
</comment>
<dbReference type="EMBL" id="JAIXMP010000074">
    <property type="protein sequence ID" value="KAI9243362.1"/>
    <property type="molecule type" value="Genomic_DNA"/>
</dbReference>
<sequence length="224" mass="26322">MPKNIKPPKVPKNLTNCKFTFNTSGTKLYFLNQDLKKWSFDDYQQSLDEDIPMNDKRTAYIDDLTWISHQNVPREVKNYIKSLIAYAKQSKANNPTVRNNDTTYSIVVKGDNFGGIGNNSKTTIFKQSEKRSSEAESSQAVNKRQRHLEEREEEEEEKEENNDHDDDEFDLIYQERLELQRTGDDDNVESGVLIEHNSLDGHKRRVYIYDYLENVNKVWQPLKH</sequence>
<dbReference type="AlphaFoldDB" id="A0AAD5JVV2"/>
<evidence type="ECO:0000313" key="2">
    <source>
        <dbReference type="EMBL" id="KAI9243362.1"/>
    </source>
</evidence>
<feature type="compositionally biased region" description="Acidic residues" evidence="1">
    <location>
        <begin position="151"/>
        <end position="168"/>
    </location>
</feature>
<reference evidence="2" key="1">
    <citation type="journal article" date="2022" name="IScience">
        <title>Evolution of zygomycete secretomes and the origins of terrestrial fungal ecologies.</title>
        <authorList>
            <person name="Chang Y."/>
            <person name="Wang Y."/>
            <person name="Mondo S."/>
            <person name="Ahrendt S."/>
            <person name="Andreopoulos W."/>
            <person name="Barry K."/>
            <person name="Beard J."/>
            <person name="Benny G.L."/>
            <person name="Blankenship S."/>
            <person name="Bonito G."/>
            <person name="Cuomo C."/>
            <person name="Desiro A."/>
            <person name="Gervers K.A."/>
            <person name="Hundley H."/>
            <person name="Kuo A."/>
            <person name="LaButti K."/>
            <person name="Lang B.F."/>
            <person name="Lipzen A."/>
            <person name="O'Donnell K."/>
            <person name="Pangilinan J."/>
            <person name="Reynolds N."/>
            <person name="Sandor L."/>
            <person name="Smith M.E."/>
            <person name="Tsang A."/>
            <person name="Grigoriev I.V."/>
            <person name="Stajich J.E."/>
            <person name="Spatafora J.W."/>
        </authorList>
    </citation>
    <scope>NUCLEOTIDE SEQUENCE</scope>
    <source>
        <strain evidence="2">RSA 2281</strain>
    </source>
</reference>
<organism evidence="2 3">
    <name type="scientific">Phascolomyces articulosus</name>
    <dbReference type="NCBI Taxonomy" id="60185"/>
    <lineage>
        <taxon>Eukaryota</taxon>
        <taxon>Fungi</taxon>
        <taxon>Fungi incertae sedis</taxon>
        <taxon>Mucoromycota</taxon>
        <taxon>Mucoromycotina</taxon>
        <taxon>Mucoromycetes</taxon>
        <taxon>Mucorales</taxon>
        <taxon>Lichtheimiaceae</taxon>
        <taxon>Phascolomyces</taxon>
    </lineage>
</organism>
<protein>
    <submittedName>
        <fullName evidence="2">Uncharacterized protein</fullName>
    </submittedName>
</protein>
<accession>A0AAD5JVV2</accession>
<proteinExistence type="predicted"/>
<evidence type="ECO:0000256" key="1">
    <source>
        <dbReference type="SAM" id="MobiDB-lite"/>
    </source>
</evidence>
<name>A0AAD5JVV2_9FUNG</name>
<feature type="region of interest" description="Disordered" evidence="1">
    <location>
        <begin position="125"/>
        <end position="168"/>
    </location>
</feature>
<keyword evidence="3" id="KW-1185">Reference proteome</keyword>
<gene>
    <name evidence="2" type="ORF">BDA99DRAFT_530571</name>
</gene>
<reference evidence="2" key="2">
    <citation type="submission" date="2023-02" db="EMBL/GenBank/DDBJ databases">
        <authorList>
            <consortium name="DOE Joint Genome Institute"/>
            <person name="Mondo S.J."/>
            <person name="Chang Y."/>
            <person name="Wang Y."/>
            <person name="Ahrendt S."/>
            <person name="Andreopoulos W."/>
            <person name="Barry K."/>
            <person name="Beard J."/>
            <person name="Benny G.L."/>
            <person name="Blankenship S."/>
            <person name="Bonito G."/>
            <person name="Cuomo C."/>
            <person name="Desiro A."/>
            <person name="Gervers K.A."/>
            <person name="Hundley H."/>
            <person name="Kuo A."/>
            <person name="LaButti K."/>
            <person name="Lang B.F."/>
            <person name="Lipzen A."/>
            <person name="O'Donnell K."/>
            <person name="Pangilinan J."/>
            <person name="Reynolds N."/>
            <person name="Sandor L."/>
            <person name="Smith M.W."/>
            <person name="Tsang A."/>
            <person name="Grigoriev I.V."/>
            <person name="Stajich J.E."/>
            <person name="Spatafora J.W."/>
        </authorList>
    </citation>
    <scope>NUCLEOTIDE SEQUENCE</scope>
    <source>
        <strain evidence="2">RSA 2281</strain>
    </source>
</reference>
<evidence type="ECO:0000313" key="3">
    <source>
        <dbReference type="Proteomes" id="UP001209540"/>
    </source>
</evidence>